<dbReference type="Proteomes" id="UP000478052">
    <property type="component" value="Unassembled WGS sequence"/>
</dbReference>
<dbReference type="AlphaFoldDB" id="A0A6G0YWS8"/>
<evidence type="ECO:0000313" key="1">
    <source>
        <dbReference type="EMBL" id="KAF0762290.1"/>
    </source>
</evidence>
<dbReference type="EMBL" id="VUJU01002178">
    <property type="protein sequence ID" value="KAF0762290.1"/>
    <property type="molecule type" value="Genomic_DNA"/>
</dbReference>
<gene>
    <name evidence="1" type="ORF">FWK35_00015946</name>
</gene>
<accession>A0A6G0YWS8</accession>
<sequence length="108" mass="13012">MICSQNAMRKQRQKCKHKFYIENKIFFKLFVELTYLNPNDVDSVLQTTSWQFNLNNDRIHIYVIANSKFPPSIEIKFSNSTMLCCSPRMLIYFNNDQWLKYSNDEIKK</sequence>
<reference evidence="1 2" key="1">
    <citation type="submission" date="2019-08" db="EMBL/GenBank/DDBJ databases">
        <title>Whole genome of Aphis craccivora.</title>
        <authorList>
            <person name="Voronova N.V."/>
            <person name="Shulinski R.S."/>
            <person name="Bandarenka Y.V."/>
            <person name="Zhorov D.G."/>
            <person name="Warner D."/>
        </authorList>
    </citation>
    <scope>NUCLEOTIDE SEQUENCE [LARGE SCALE GENOMIC DNA]</scope>
    <source>
        <strain evidence="1">180601</strain>
        <tissue evidence="1">Whole Body</tissue>
    </source>
</reference>
<comment type="caution">
    <text evidence="1">The sequence shown here is derived from an EMBL/GenBank/DDBJ whole genome shotgun (WGS) entry which is preliminary data.</text>
</comment>
<name>A0A6G0YWS8_APHCR</name>
<evidence type="ECO:0000313" key="2">
    <source>
        <dbReference type="Proteomes" id="UP000478052"/>
    </source>
</evidence>
<organism evidence="1 2">
    <name type="scientific">Aphis craccivora</name>
    <name type="common">Cowpea aphid</name>
    <dbReference type="NCBI Taxonomy" id="307492"/>
    <lineage>
        <taxon>Eukaryota</taxon>
        <taxon>Metazoa</taxon>
        <taxon>Ecdysozoa</taxon>
        <taxon>Arthropoda</taxon>
        <taxon>Hexapoda</taxon>
        <taxon>Insecta</taxon>
        <taxon>Pterygota</taxon>
        <taxon>Neoptera</taxon>
        <taxon>Paraneoptera</taxon>
        <taxon>Hemiptera</taxon>
        <taxon>Sternorrhyncha</taxon>
        <taxon>Aphidomorpha</taxon>
        <taxon>Aphidoidea</taxon>
        <taxon>Aphididae</taxon>
        <taxon>Aphidini</taxon>
        <taxon>Aphis</taxon>
        <taxon>Aphis</taxon>
    </lineage>
</organism>
<proteinExistence type="predicted"/>
<keyword evidence="2" id="KW-1185">Reference proteome</keyword>
<protein>
    <submittedName>
        <fullName evidence="1">MULE domain-containing protein</fullName>
    </submittedName>
</protein>